<dbReference type="InterPro" id="IPR057670">
    <property type="entry name" value="SH3_retrovirus"/>
</dbReference>
<dbReference type="PANTHER" id="PTHR42648:SF32">
    <property type="entry name" value="RIBONUCLEASE H-LIKE DOMAIN, GAG-PRE-INTEGRASE DOMAIN PROTEIN-RELATED"/>
    <property type="match status" value="1"/>
</dbReference>
<feature type="domain" description="Integrase catalytic" evidence="5">
    <location>
        <begin position="426"/>
        <end position="532"/>
    </location>
</feature>
<feature type="coiled-coil region" evidence="3">
    <location>
        <begin position="1211"/>
        <end position="1238"/>
    </location>
</feature>
<protein>
    <recommendedName>
        <fullName evidence="5">Integrase catalytic domain-containing protein</fullName>
    </recommendedName>
</protein>
<dbReference type="InterPro" id="IPR036397">
    <property type="entry name" value="RNaseH_sf"/>
</dbReference>
<proteinExistence type="predicted"/>
<sequence length="1420" mass="159753">TNEVNTSYEVSTASTQVSTANLSEATVYAFLASQLNGSHLLYEDLVQTHEDDLEEMDLKWQLELLSMRTQRFFQKTGRKITINGNDTARYDKTKVECFNCYKLGYFARECRQPGNQDNRNRNQDSSRRTVDMEEPSSKAMLAIDGAGFYWSYMADDEVPTNMALIDFLDSEPKFKNYGPKSCEIVSKNASEDILNEIKESPDAPLVKDRVSDDKDSTVESLVVVEKKLVVPTIAKIEVVSLKHQEKPVKKTVRLKAVNTARPSLAVVNAVRENQVNVVKASACWVWRPTKPNGNMSYLSDFKEFDGGYVTFKGGANGGRITGKGTIQTGNLDFKDVYFVKELKFNLFSVSQMCDKKNNVLFTDTRCLVLSSNFKLPDESQILFRVPRRNNMYSVDMKNIIPKDDLTCLIVKESNTKASCKSKIQNSITQPLFMLHMDLFGPTFVTSLMHKKYGLVVTDGYSRFTLVFFLASKDETTCILKKFIIEIENLVDKKVKVTRCDNRTEFKKSVMNDFYALKGIRKEFSVARTPQQNVNTACYVQNKVLVVKPHNKTSYELFRGRTHALSFMKPLGCHVTILNTLDHLGKFDGKCDEGFFVRYTLTSKAFRVYNTRTRKVEENLHIRFLEDKPSIAGNGPKWLFDIDVLTASMNYVPVTIDDEGVRKASGIHDQERPKNSIKDVITVGPSINTASTNVNTGSLNINTVSQTVSTATPKATHDDFFGDEQEGDMSNISNTYHVRSTPNIRIHKDHSFDVVIGDAQSGVLIRRMIKTTNEQGFLSVVYKGKIHENLNTYMKSYSSLNYKRFRFWWNCLKMDVKSAFLYGRIKEEVYVCQPLGFKDLDHPDKVYVDDIIFGSTKKELCAEFERLMKVKFQMSSIGELTFFLGLQVKKKEDGIFITQDKYVTEVLRKFNFSNVKFACLPVDTEKALVKDADGDDVDVHLYRSMIGSLMYLIASRPDIIDSLFELVAYTDSDYARASLDRKSTTGGYQFLGNRLISWQCKNQTMVATSTTEAEYVDAASCCGQVKKSSMDEMVEYFVASLETATVRTFNNREQEITTTVDDKEFTVTEASVRRHLQLEDADEEGKGSGHPSKPQPPPSTTQPTHGEPIPFVASSSHKKTKTPRQALHMVTKLPQTSEPIPNVADEAIYEEWDDRVERAATTAASLDATQASGNNLKTQSTAIPNVPFPQETGAGGSPRVNTLGSDEGSMSLQELTVLCTTLSQKVESLEADLKQTKQVYGAAYTKLIIKVSTQGEAQSQESQPKDQLGVLSASKVLADAAKVHTYSRRRWAVSTGSGGVSTASRMISTAEESVSTTGASIRVSTAGMIQEVNIAAVKDKERQRIARVYEAAQTFTKEEWENIRARVEADEELTQRLQVEERDKYSEINQAKMLVDLINQRKIYFAKQKAEAKRKNPMTQA</sequence>
<evidence type="ECO:0000256" key="4">
    <source>
        <dbReference type="SAM" id="MobiDB-lite"/>
    </source>
</evidence>
<feature type="non-terminal residue" evidence="6">
    <location>
        <position position="1"/>
    </location>
</feature>
<dbReference type="CDD" id="cd09272">
    <property type="entry name" value="RNase_HI_RT_Ty1"/>
    <property type="match status" value="1"/>
</dbReference>
<evidence type="ECO:0000259" key="5">
    <source>
        <dbReference type="PROSITE" id="PS50994"/>
    </source>
</evidence>
<evidence type="ECO:0000256" key="3">
    <source>
        <dbReference type="SAM" id="Coils"/>
    </source>
</evidence>
<dbReference type="SUPFAM" id="SSF56672">
    <property type="entry name" value="DNA/RNA polymerases"/>
    <property type="match status" value="1"/>
</dbReference>
<dbReference type="InterPro" id="IPR001584">
    <property type="entry name" value="Integrase_cat-core"/>
</dbReference>
<keyword evidence="3" id="KW-0175">Coiled coil</keyword>
<dbReference type="InterPro" id="IPR043502">
    <property type="entry name" value="DNA/RNA_pol_sf"/>
</dbReference>
<accession>A0A699HBE4</accession>
<dbReference type="GO" id="GO:0015074">
    <property type="term" value="P:DNA integration"/>
    <property type="evidence" value="ECO:0007669"/>
    <property type="project" value="InterPro"/>
</dbReference>
<dbReference type="Pfam" id="PF25597">
    <property type="entry name" value="SH3_retrovirus"/>
    <property type="match status" value="1"/>
</dbReference>
<feature type="compositionally biased region" description="Basic and acidic residues" evidence="4">
    <location>
        <begin position="118"/>
        <end position="131"/>
    </location>
</feature>
<gene>
    <name evidence="6" type="ORF">Tci_308565</name>
</gene>
<dbReference type="EMBL" id="BKCJ010104116">
    <property type="protein sequence ID" value="GEX36590.1"/>
    <property type="molecule type" value="Genomic_DNA"/>
</dbReference>
<evidence type="ECO:0000313" key="6">
    <source>
        <dbReference type="EMBL" id="GEX36590.1"/>
    </source>
</evidence>
<keyword evidence="2" id="KW-0378">Hydrolase</keyword>
<evidence type="ECO:0000256" key="1">
    <source>
        <dbReference type="ARBA" id="ARBA00022723"/>
    </source>
</evidence>
<dbReference type="GO" id="GO:0016787">
    <property type="term" value="F:hydrolase activity"/>
    <property type="evidence" value="ECO:0007669"/>
    <property type="project" value="UniProtKB-KW"/>
</dbReference>
<dbReference type="InterPro" id="IPR036875">
    <property type="entry name" value="Znf_CCHC_sf"/>
</dbReference>
<dbReference type="Pfam" id="PF07727">
    <property type="entry name" value="RVT_2"/>
    <property type="match status" value="1"/>
</dbReference>
<comment type="caution">
    <text evidence="6">The sequence shown here is derived from an EMBL/GenBank/DDBJ whole genome shotgun (WGS) entry which is preliminary data.</text>
</comment>
<dbReference type="GO" id="GO:0003676">
    <property type="term" value="F:nucleic acid binding"/>
    <property type="evidence" value="ECO:0007669"/>
    <property type="project" value="InterPro"/>
</dbReference>
<dbReference type="SUPFAM" id="SSF53098">
    <property type="entry name" value="Ribonuclease H-like"/>
    <property type="match status" value="1"/>
</dbReference>
<reference evidence="6" key="1">
    <citation type="journal article" date="2019" name="Sci. Rep.">
        <title>Draft genome of Tanacetum cinerariifolium, the natural source of mosquito coil.</title>
        <authorList>
            <person name="Yamashiro T."/>
            <person name="Shiraishi A."/>
            <person name="Satake H."/>
            <person name="Nakayama K."/>
        </authorList>
    </citation>
    <scope>NUCLEOTIDE SEQUENCE</scope>
</reference>
<dbReference type="InterPro" id="IPR013103">
    <property type="entry name" value="RVT_2"/>
</dbReference>
<keyword evidence="1" id="KW-0479">Metal-binding</keyword>
<dbReference type="PANTHER" id="PTHR42648">
    <property type="entry name" value="TRANSPOSASE, PUTATIVE-RELATED"/>
    <property type="match status" value="1"/>
</dbReference>
<dbReference type="Gene3D" id="3.30.420.10">
    <property type="entry name" value="Ribonuclease H-like superfamily/Ribonuclease H"/>
    <property type="match status" value="1"/>
</dbReference>
<dbReference type="GO" id="GO:0008270">
    <property type="term" value="F:zinc ion binding"/>
    <property type="evidence" value="ECO:0007669"/>
    <property type="project" value="InterPro"/>
</dbReference>
<dbReference type="PROSITE" id="PS50994">
    <property type="entry name" value="INTEGRASE"/>
    <property type="match status" value="1"/>
</dbReference>
<organism evidence="6">
    <name type="scientific">Tanacetum cinerariifolium</name>
    <name type="common">Dalmatian daisy</name>
    <name type="synonym">Chrysanthemum cinerariifolium</name>
    <dbReference type="NCBI Taxonomy" id="118510"/>
    <lineage>
        <taxon>Eukaryota</taxon>
        <taxon>Viridiplantae</taxon>
        <taxon>Streptophyta</taxon>
        <taxon>Embryophyta</taxon>
        <taxon>Tracheophyta</taxon>
        <taxon>Spermatophyta</taxon>
        <taxon>Magnoliopsida</taxon>
        <taxon>eudicotyledons</taxon>
        <taxon>Gunneridae</taxon>
        <taxon>Pentapetalae</taxon>
        <taxon>asterids</taxon>
        <taxon>campanulids</taxon>
        <taxon>Asterales</taxon>
        <taxon>Asteraceae</taxon>
        <taxon>Asteroideae</taxon>
        <taxon>Anthemideae</taxon>
        <taxon>Anthemidinae</taxon>
        <taxon>Tanacetum</taxon>
    </lineage>
</organism>
<dbReference type="InterPro" id="IPR012337">
    <property type="entry name" value="RNaseH-like_sf"/>
</dbReference>
<name>A0A699HBE4_TANCI</name>
<dbReference type="InterPro" id="IPR039537">
    <property type="entry name" value="Retrotran_Ty1/copia-like"/>
</dbReference>
<dbReference type="SUPFAM" id="SSF57756">
    <property type="entry name" value="Retrovirus zinc finger-like domains"/>
    <property type="match status" value="1"/>
</dbReference>
<feature type="region of interest" description="Disordered" evidence="4">
    <location>
        <begin position="1071"/>
        <end position="1137"/>
    </location>
</feature>
<feature type="region of interest" description="Disordered" evidence="4">
    <location>
        <begin position="112"/>
        <end position="135"/>
    </location>
</feature>
<evidence type="ECO:0000256" key="2">
    <source>
        <dbReference type="ARBA" id="ARBA00022801"/>
    </source>
</evidence>